<evidence type="ECO:0000259" key="10">
    <source>
        <dbReference type="PROSITE" id="PS51030"/>
    </source>
</evidence>
<evidence type="ECO:0000256" key="2">
    <source>
        <dbReference type="ARBA" id="ARBA00022723"/>
    </source>
</evidence>
<evidence type="ECO:0000256" key="7">
    <source>
        <dbReference type="ARBA" id="ARBA00023163"/>
    </source>
</evidence>
<evidence type="ECO:0000256" key="3">
    <source>
        <dbReference type="ARBA" id="ARBA00022771"/>
    </source>
</evidence>
<evidence type="ECO:0000313" key="12">
    <source>
        <dbReference type="EMBL" id="ASL70502.1"/>
    </source>
</evidence>
<name>A0A221CAW7_9BILA</name>
<evidence type="ECO:0000259" key="11">
    <source>
        <dbReference type="PROSITE" id="PS51843"/>
    </source>
</evidence>
<dbReference type="FunFam" id="3.30.50.10:FF:000030">
    <property type="entry name" value="Nuclear Hormone Receptor family"/>
    <property type="match status" value="1"/>
</dbReference>
<keyword evidence="2" id="KW-0479">Metal-binding</keyword>
<dbReference type="PROSITE" id="PS51843">
    <property type="entry name" value="NR_LBD"/>
    <property type="match status" value="1"/>
</dbReference>
<dbReference type="CDD" id="cd06916">
    <property type="entry name" value="NR_DBD_like"/>
    <property type="match status" value="1"/>
</dbReference>
<dbReference type="GO" id="GO:0004879">
    <property type="term" value="F:nuclear receptor activity"/>
    <property type="evidence" value="ECO:0007669"/>
    <property type="project" value="TreeGrafter"/>
</dbReference>
<evidence type="ECO:0000256" key="9">
    <source>
        <dbReference type="ARBA" id="ARBA00023242"/>
    </source>
</evidence>
<dbReference type="GO" id="GO:0030154">
    <property type="term" value="P:cell differentiation"/>
    <property type="evidence" value="ECO:0007669"/>
    <property type="project" value="TreeGrafter"/>
</dbReference>
<dbReference type="EMBL" id="MF360818">
    <property type="protein sequence ID" value="ASL70502.1"/>
    <property type="molecule type" value="Genomic_DNA"/>
</dbReference>
<dbReference type="PROSITE" id="PS00031">
    <property type="entry name" value="NUCLEAR_REC_DBD_1"/>
    <property type="match status" value="1"/>
</dbReference>
<keyword evidence="9" id="KW-0539">Nucleus</keyword>
<evidence type="ECO:0000256" key="1">
    <source>
        <dbReference type="ARBA" id="ARBA00005993"/>
    </source>
</evidence>
<evidence type="ECO:0000256" key="5">
    <source>
        <dbReference type="ARBA" id="ARBA00023015"/>
    </source>
</evidence>
<comment type="similarity">
    <text evidence="1">Belongs to the nuclear hormone receptor family.</text>
</comment>
<feature type="domain" description="NR LBD" evidence="11">
    <location>
        <begin position="200"/>
        <end position="431"/>
    </location>
</feature>
<dbReference type="SMART" id="SM00399">
    <property type="entry name" value="ZnF_C4"/>
    <property type="match status" value="1"/>
</dbReference>
<dbReference type="GO" id="GO:0000978">
    <property type="term" value="F:RNA polymerase II cis-regulatory region sequence-specific DNA binding"/>
    <property type="evidence" value="ECO:0007669"/>
    <property type="project" value="TreeGrafter"/>
</dbReference>
<dbReference type="GO" id="GO:0008270">
    <property type="term" value="F:zinc ion binding"/>
    <property type="evidence" value="ECO:0007669"/>
    <property type="project" value="UniProtKB-KW"/>
</dbReference>
<evidence type="ECO:0000256" key="6">
    <source>
        <dbReference type="ARBA" id="ARBA00023125"/>
    </source>
</evidence>
<reference evidence="12" key="2">
    <citation type="submission" date="2017-06" db="EMBL/GenBank/DDBJ databases">
        <authorList>
            <person name="Kim H.J."/>
            <person name="Triplett B.A."/>
        </authorList>
    </citation>
    <scope>NUCLEOTIDE SEQUENCE</scope>
</reference>
<dbReference type="InterPro" id="IPR001628">
    <property type="entry name" value="Znf_hrmn_rcpt"/>
</dbReference>
<dbReference type="PANTHER" id="PTHR24082">
    <property type="entry name" value="NUCLEAR HORMONE RECEPTOR"/>
    <property type="match status" value="1"/>
</dbReference>
<feature type="domain" description="Nuclear receptor" evidence="10">
    <location>
        <begin position="31"/>
        <end position="106"/>
    </location>
</feature>
<organism evidence="12">
    <name type="scientific">Brachionus rotundiformis</name>
    <dbReference type="NCBI Taxonomy" id="96890"/>
    <lineage>
        <taxon>Eukaryota</taxon>
        <taxon>Metazoa</taxon>
        <taxon>Spiralia</taxon>
        <taxon>Gnathifera</taxon>
        <taxon>Rotifera</taxon>
        <taxon>Eurotatoria</taxon>
        <taxon>Monogononta</taxon>
        <taxon>Pseudotrocha</taxon>
        <taxon>Ploima</taxon>
        <taxon>Brachionidae</taxon>
        <taxon>Brachionus</taxon>
    </lineage>
</organism>
<dbReference type="SUPFAM" id="SSF57716">
    <property type="entry name" value="Glucocorticoid receptor-like (DNA-binding domain)"/>
    <property type="match status" value="1"/>
</dbReference>
<dbReference type="SUPFAM" id="SSF48508">
    <property type="entry name" value="Nuclear receptor ligand-binding domain"/>
    <property type="match status" value="1"/>
</dbReference>
<keyword evidence="4" id="KW-0862">Zinc</keyword>
<dbReference type="InterPro" id="IPR013088">
    <property type="entry name" value="Znf_NHR/GATA"/>
</dbReference>
<keyword evidence="7" id="KW-0804">Transcription</keyword>
<keyword evidence="6" id="KW-0238">DNA-binding</keyword>
<evidence type="ECO:0000256" key="4">
    <source>
        <dbReference type="ARBA" id="ARBA00022833"/>
    </source>
</evidence>
<accession>A0A221CAW7</accession>
<dbReference type="GO" id="GO:0000122">
    <property type="term" value="P:negative regulation of transcription by RNA polymerase II"/>
    <property type="evidence" value="ECO:0007669"/>
    <property type="project" value="TreeGrafter"/>
</dbReference>
<dbReference type="GO" id="GO:0045944">
    <property type="term" value="P:positive regulation of transcription by RNA polymerase II"/>
    <property type="evidence" value="ECO:0007669"/>
    <property type="project" value="TreeGrafter"/>
</dbReference>
<evidence type="ECO:0000256" key="8">
    <source>
        <dbReference type="ARBA" id="ARBA00023170"/>
    </source>
</evidence>
<keyword evidence="3" id="KW-0863">Zinc-finger</keyword>
<dbReference type="InterPro" id="IPR050234">
    <property type="entry name" value="Nuclear_hormone_rcpt_NR1"/>
</dbReference>
<proteinExistence type="inferred from homology"/>
<dbReference type="GO" id="GO:0009755">
    <property type="term" value="P:hormone-mediated signaling pathway"/>
    <property type="evidence" value="ECO:0007669"/>
    <property type="project" value="TreeGrafter"/>
</dbReference>
<dbReference type="Gene3D" id="3.30.50.10">
    <property type="entry name" value="Erythroid Transcription Factor GATA-1, subunit A"/>
    <property type="match status" value="1"/>
</dbReference>
<dbReference type="PANTHER" id="PTHR24082:SF473">
    <property type="entry name" value="ECDYSONE-INDUCED PROTEIN 75B, ISOFORM B"/>
    <property type="match status" value="1"/>
</dbReference>
<keyword evidence="8 12" id="KW-0675">Receptor</keyword>
<dbReference type="Pfam" id="PF00105">
    <property type="entry name" value="zf-C4"/>
    <property type="match status" value="1"/>
</dbReference>
<reference evidence="12" key="1">
    <citation type="journal article" date="2017" name="Gen. Comp. Endocrinol.">
        <title>Genome-wide identification of nuclear receptor (NR) genes and the evolutionary significance of the NR1O subfamily in the monogonont rotifer Brachionus spp.</title>
        <authorList>
            <person name="Kim D.H."/>
            <person name="Kim H.S."/>
            <person name="Hwang D.S."/>
            <person name="Kim H.J."/>
            <person name="Hagiwara A."/>
            <person name="Lee J.S."/>
            <person name="Jeong C.B."/>
        </authorList>
    </citation>
    <scope>NUCLEOTIDE SEQUENCE</scope>
</reference>
<keyword evidence="5" id="KW-0805">Transcription regulation</keyword>
<protein>
    <submittedName>
        <fullName evidence="12">Nuclear receptor</fullName>
    </submittedName>
</protein>
<dbReference type="PRINTS" id="PR00047">
    <property type="entry name" value="STROIDFINGER"/>
</dbReference>
<dbReference type="AlphaFoldDB" id="A0A221CAW7"/>
<dbReference type="InterPro" id="IPR000536">
    <property type="entry name" value="Nucl_hrmn_rcpt_lig-bd"/>
</dbReference>
<dbReference type="Gene3D" id="1.10.565.10">
    <property type="entry name" value="Retinoid X Receptor"/>
    <property type="match status" value="1"/>
</dbReference>
<dbReference type="PROSITE" id="PS51030">
    <property type="entry name" value="NUCLEAR_REC_DBD_2"/>
    <property type="match status" value="1"/>
</dbReference>
<sequence length="431" mass="49149">MISLAQQQDMCSPMGQILPLADTKAKSTYPFGKCKVCSDRATGIHYGIASCEGCKGFFKRSTLRKEKYRCYFGNDCPLTPDSRNRCKACRYRKCCEAGMSVQGAKMGRIPKAEKEKALKCADQAENLHKGLANYGHIGQKLSIEHPLINLIKFHTPFKNSKIVANLNHSSALDDTYHIIASLLSDKIYQIYVVHNEPVEKLLDRASHLINSQVSLFDGWNANLKQVWDGLLESIPAQVKNLITMCKEIPGLNELCQNDLTNLVNNRLFDYFLIKHSPLFINGESYLMLPNMIQYTRKWMLRIIGAEMVDIIFKFAHEFNSLKMTTKEMALLYPFVLTIPDDNYQDPCTISSLNEYYYRTLLYEFDLNKRDGSFLSKWKALVSKLPEISETQMKNIGGLRPETGTVDNSHLVENSSFNNLIDNLRNLENSTF</sequence>
<dbReference type="InterPro" id="IPR035500">
    <property type="entry name" value="NHR-like_dom_sf"/>
</dbReference>